<dbReference type="HOGENOM" id="CLU_2941812_0_0_1"/>
<dbReference type="RefSeq" id="XP_031060235.1">
    <property type="nucleotide sequence ID" value="XM_031209984.1"/>
</dbReference>
<dbReference type="AlphaFoldDB" id="X0JP89"/>
<evidence type="ECO:0000313" key="1">
    <source>
        <dbReference type="EMBL" id="EXL98145.1"/>
    </source>
</evidence>
<dbReference type="EMBL" id="JH658287">
    <property type="protein sequence ID" value="EXL98145.1"/>
    <property type="molecule type" value="Genomic_DNA"/>
</dbReference>
<dbReference type="Proteomes" id="UP000030685">
    <property type="component" value="Unassembled WGS sequence"/>
</dbReference>
<dbReference type="GeneID" id="42034877"/>
<gene>
    <name evidence="1" type="ORF">FOIG_09702</name>
</gene>
<reference evidence="1" key="1">
    <citation type="submission" date="2011-11" db="EMBL/GenBank/DDBJ databases">
        <title>The Genome Sequence of Fusarium oxysporum II5.</title>
        <authorList>
            <consortium name="The Broad Institute Genome Sequencing Platform"/>
            <person name="Ma L.-J."/>
            <person name="Gale L.R."/>
            <person name="Schwartz D.C."/>
            <person name="Zhou S."/>
            <person name="Corby-Kistler H."/>
            <person name="Young S.K."/>
            <person name="Zeng Q."/>
            <person name="Gargeya S."/>
            <person name="Fitzgerald M."/>
            <person name="Haas B."/>
            <person name="Abouelleil A."/>
            <person name="Alvarado L."/>
            <person name="Arachchi H.M."/>
            <person name="Berlin A."/>
            <person name="Brown A."/>
            <person name="Chapman S.B."/>
            <person name="Chen Z."/>
            <person name="Dunbar C."/>
            <person name="Freedman E."/>
            <person name="Gearin G."/>
            <person name="Goldberg J."/>
            <person name="Griggs A."/>
            <person name="Gujja S."/>
            <person name="Heiman D."/>
            <person name="Howarth C."/>
            <person name="Larson L."/>
            <person name="Lui A."/>
            <person name="MacDonald P.J.P."/>
            <person name="Montmayeur A."/>
            <person name="Murphy C."/>
            <person name="Neiman D."/>
            <person name="Pearson M."/>
            <person name="Priest M."/>
            <person name="Roberts A."/>
            <person name="Saif S."/>
            <person name="Shea T."/>
            <person name="Shenoy N."/>
            <person name="Sisk P."/>
            <person name="Stolte C."/>
            <person name="Sykes S."/>
            <person name="Wortman J."/>
            <person name="Nusbaum C."/>
            <person name="Birren B."/>
        </authorList>
    </citation>
    <scope>NUCLEOTIDE SEQUENCE [LARGE SCALE GENOMIC DNA]</scope>
    <source>
        <strain evidence="1">54006</strain>
    </source>
</reference>
<name>X0JP89_FUSO5</name>
<proteinExistence type="predicted"/>
<protein>
    <submittedName>
        <fullName evidence="1">Uncharacterized protein</fullName>
    </submittedName>
</protein>
<organism evidence="1">
    <name type="scientific">Fusarium odoratissimum (strain NRRL 54006)</name>
    <dbReference type="NCBI Taxonomy" id="1089451"/>
    <lineage>
        <taxon>Eukaryota</taxon>
        <taxon>Fungi</taxon>
        <taxon>Dikarya</taxon>
        <taxon>Ascomycota</taxon>
        <taxon>Pezizomycotina</taxon>
        <taxon>Sordariomycetes</taxon>
        <taxon>Hypocreomycetidae</taxon>
        <taxon>Hypocreales</taxon>
        <taxon>Nectriaceae</taxon>
        <taxon>Fusarium</taxon>
        <taxon>Fusarium oxysporum species complex</taxon>
        <taxon>Fusarium oxysporum f. sp. cubense (strain race 4)</taxon>
    </lineage>
</organism>
<accession>X0JP89</accession>
<sequence length="60" mass="6937">MVLETTVVDMQMQEITDFVRDARLFISHHNPAIKTAALQVYYSALIFSPKSSVIRQQFSY</sequence>
<dbReference type="VEuPathDB" id="FungiDB:FOIG_09702"/>
<reference evidence="1" key="2">
    <citation type="submission" date="2012-05" db="EMBL/GenBank/DDBJ databases">
        <title>The Genome Annotation of Fusarium oxysporum II5.</title>
        <authorList>
            <consortium name="The Broad Institute Genomics Platform"/>
            <person name="Ma L.-J."/>
            <person name="Corby-Kistler H."/>
            <person name="Broz K."/>
            <person name="Gale L.R."/>
            <person name="Jonkers W."/>
            <person name="O'Donnell K."/>
            <person name="Ploetz R."/>
            <person name="Steinberg C."/>
            <person name="Schwartz D.C."/>
            <person name="VanEtten H."/>
            <person name="Zhou S."/>
            <person name="Young S.K."/>
            <person name="Zeng Q."/>
            <person name="Gargeya S."/>
            <person name="Fitzgerald M."/>
            <person name="Abouelleil A."/>
            <person name="Alvarado L."/>
            <person name="Chapman S.B."/>
            <person name="Gainer-Dewar J."/>
            <person name="Goldberg J."/>
            <person name="Griggs A."/>
            <person name="Gujja S."/>
            <person name="Hansen M."/>
            <person name="Howarth C."/>
            <person name="Imamovic A."/>
            <person name="Ireland A."/>
            <person name="Larimer J."/>
            <person name="McCowan C."/>
            <person name="Murphy C."/>
            <person name="Pearson M."/>
            <person name="Poon T.W."/>
            <person name="Priest M."/>
            <person name="Roberts A."/>
            <person name="Saif S."/>
            <person name="Shea T."/>
            <person name="Sykes S."/>
            <person name="Wortman J."/>
            <person name="Nusbaum C."/>
            <person name="Birren B."/>
        </authorList>
    </citation>
    <scope>NUCLEOTIDE SEQUENCE</scope>
    <source>
        <strain evidence="1">54006</strain>
    </source>
</reference>